<dbReference type="InterPro" id="IPR001031">
    <property type="entry name" value="Thioesterase"/>
</dbReference>
<reference evidence="3 4" key="1">
    <citation type="submission" date="2024-05" db="EMBL/GenBank/DDBJ databases">
        <authorList>
            <person name="Duchaud E."/>
        </authorList>
    </citation>
    <scope>NUCLEOTIDE SEQUENCE [LARGE SCALE GENOMIC DNA]</scope>
    <source>
        <strain evidence="3">Ena-SAMPLE-TAB-13-05-2024-13:56:06:370-140305</strain>
    </source>
</reference>
<evidence type="ECO:0000259" key="2">
    <source>
        <dbReference type="Pfam" id="PF00975"/>
    </source>
</evidence>
<dbReference type="Gene3D" id="3.40.50.1820">
    <property type="entry name" value="alpha/beta hydrolase"/>
    <property type="match status" value="1"/>
</dbReference>
<dbReference type="PANTHER" id="PTHR11487:SF0">
    <property type="entry name" value="S-ACYL FATTY ACID SYNTHASE THIOESTERASE, MEDIUM CHAIN"/>
    <property type="match status" value="1"/>
</dbReference>
<comment type="caution">
    <text evidence="3">The sequence shown here is derived from an EMBL/GenBank/DDBJ whole genome shotgun (WGS) entry which is preliminary data.</text>
</comment>
<gene>
    <name evidence="3" type="ORF">T190115A13A_280013</name>
</gene>
<dbReference type="EMBL" id="CAXJRC010000020">
    <property type="protein sequence ID" value="CAL2106710.1"/>
    <property type="molecule type" value="Genomic_DNA"/>
</dbReference>
<dbReference type="Proteomes" id="UP001497602">
    <property type="component" value="Unassembled WGS sequence"/>
</dbReference>
<comment type="similarity">
    <text evidence="1">Belongs to the thioesterase family.</text>
</comment>
<dbReference type="RefSeq" id="WP_348738459.1">
    <property type="nucleotide sequence ID" value="NZ_CAXJRC010000020.1"/>
</dbReference>
<proteinExistence type="inferred from homology"/>
<evidence type="ECO:0000313" key="3">
    <source>
        <dbReference type="EMBL" id="CAL2106710.1"/>
    </source>
</evidence>
<keyword evidence="4" id="KW-1185">Reference proteome</keyword>
<evidence type="ECO:0000256" key="1">
    <source>
        <dbReference type="ARBA" id="ARBA00007169"/>
    </source>
</evidence>
<sequence>MKIIAFPFAGGNSYSFKFLEEALAKNKITIEAVEYPGRGNKISEPLTSNIGEIIKKVIPQVLQKVMSLKENEPYMLYGHSMGGLIAYLTAIELAKTKLPKPKCLVVSGKSAPAVKYNRGISKMTSEDFWNTMKKVGGTPDELLNNEILKEFYEPIIKSDYKAVEDYEYKEERKLKYPIDVFYGRDDIFPLEQMLPWVQETTEDIKTYELSGGHFFIYDHVPLLVEHFTSVFKSKEELIANS</sequence>
<dbReference type="Pfam" id="PF00975">
    <property type="entry name" value="Thioesterase"/>
    <property type="match status" value="1"/>
</dbReference>
<evidence type="ECO:0000313" key="4">
    <source>
        <dbReference type="Proteomes" id="UP001497602"/>
    </source>
</evidence>
<dbReference type="PANTHER" id="PTHR11487">
    <property type="entry name" value="THIOESTERASE"/>
    <property type="match status" value="1"/>
</dbReference>
<dbReference type="InterPro" id="IPR029058">
    <property type="entry name" value="AB_hydrolase_fold"/>
</dbReference>
<accession>A0ABP1FDR7</accession>
<dbReference type="InterPro" id="IPR012223">
    <property type="entry name" value="TEII"/>
</dbReference>
<dbReference type="SUPFAM" id="SSF53474">
    <property type="entry name" value="alpha/beta-Hydrolases"/>
    <property type="match status" value="1"/>
</dbReference>
<feature type="domain" description="Thioesterase" evidence="2">
    <location>
        <begin position="2"/>
        <end position="228"/>
    </location>
</feature>
<protein>
    <submittedName>
        <fullName evidence="3">Thioesterase domain-containing protein</fullName>
    </submittedName>
</protein>
<name>A0ABP1FDR7_9FLAO</name>
<organism evidence="3 4">
    <name type="scientific">Tenacibaculum vairaonense</name>
    <dbReference type="NCBI Taxonomy" id="3137860"/>
    <lineage>
        <taxon>Bacteria</taxon>
        <taxon>Pseudomonadati</taxon>
        <taxon>Bacteroidota</taxon>
        <taxon>Flavobacteriia</taxon>
        <taxon>Flavobacteriales</taxon>
        <taxon>Flavobacteriaceae</taxon>
        <taxon>Tenacibaculum</taxon>
    </lineage>
</organism>